<feature type="compositionally biased region" description="Basic and acidic residues" evidence="1">
    <location>
        <begin position="56"/>
        <end position="66"/>
    </location>
</feature>
<dbReference type="Proteomes" id="UP000266841">
    <property type="component" value="Unassembled WGS sequence"/>
</dbReference>
<name>K0R7S3_THAOC</name>
<accession>K0R7S3</accession>
<proteinExistence type="predicted"/>
<feature type="compositionally biased region" description="Basic and acidic residues" evidence="1">
    <location>
        <begin position="82"/>
        <end position="103"/>
    </location>
</feature>
<comment type="caution">
    <text evidence="2">The sequence shown here is derived from an EMBL/GenBank/DDBJ whole genome shotgun (WGS) entry which is preliminary data.</text>
</comment>
<protein>
    <submittedName>
        <fullName evidence="2">Uncharacterized protein</fullName>
    </submittedName>
</protein>
<evidence type="ECO:0000313" key="2">
    <source>
        <dbReference type="EMBL" id="EJK48114.1"/>
    </source>
</evidence>
<sequence length="277" mass="29426">ELDLKVGAVVQAAAKGIDYNAYVTRSAKGLETAYPPKIGVVKVPMAKTEEELNGSAEEKKKAKASRDAGQGVPIGVPGNLAEPRRSNDEPFRKACEQASRGDKGDEDAVLSDCQSLIQLVRTTHDERKTSTAMYLDAVDRGVEKFHNSGLLVVHRDHVKEALASKKLAWADSAGLTDEEKANGFSVASHAEVEAAITAASVTTRAALGLAMVDRYGQCGAYKDNLHNNNGEMPPTLALLATAVANHKGTKRHPTQKDKRPDGEARDGLAATTATGTQ</sequence>
<feature type="region of interest" description="Disordered" evidence="1">
    <location>
        <begin position="245"/>
        <end position="277"/>
    </location>
</feature>
<dbReference type="AlphaFoldDB" id="K0R7S3"/>
<keyword evidence="3" id="KW-1185">Reference proteome</keyword>
<dbReference type="EMBL" id="AGNL01046251">
    <property type="protein sequence ID" value="EJK48114.1"/>
    <property type="molecule type" value="Genomic_DNA"/>
</dbReference>
<gene>
    <name evidence="2" type="ORF">THAOC_33118</name>
</gene>
<reference evidence="2 3" key="1">
    <citation type="journal article" date="2012" name="Genome Biol.">
        <title>Genome and low-iron response of an oceanic diatom adapted to chronic iron limitation.</title>
        <authorList>
            <person name="Lommer M."/>
            <person name="Specht M."/>
            <person name="Roy A.S."/>
            <person name="Kraemer L."/>
            <person name="Andreson R."/>
            <person name="Gutowska M.A."/>
            <person name="Wolf J."/>
            <person name="Bergner S.V."/>
            <person name="Schilhabel M.B."/>
            <person name="Klostermeier U.C."/>
            <person name="Beiko R.G."/>
            <person name="Rosenstiel P."/>
            <person name="Hippler M."/>
            <person name="Laroche J."/>
        </authorList>
    </citation>
    <scope>NUCLEOTIDE SEQUENCE [LARGE SCALE GENOMIC DNA]</scope>
    <source>
        <strain evidence="2 3">CCMP1005</strain>
    </source>
</reference>
<evidence type="ECO:0000313" key="3">
    <source>
        <dbReference type="Proteomes" id="UP000266841"/>
    </source>
</evidence>
<organism evidence="2 3">
    <name type="scientific">Thalassiosira oceanica</name>
    <name type="common">Marine diatom</name>
    <dbReference type="NCBI Taxonomy" id="159749"/>
    <lineage>
        <taxon>Eukaryota</taxon>
        <taxon>Sar</taxon>
        <taxon>Stramenopiles</taxon>
        <taxon>Ochrophyta</taxon>
        <taxon>Bacillariophyta</taxon>
        <taxon>Coscinodiscophyceae</taxon>
        <taxon>Thalassiosirophycidae</taxon>
        <taxon>Thalassiosirales</taxon>
        <taxon>Thalassiosiraceae</taxon>
        <taxon>Thalassiosira</taxon>
    </lineage>
</organism>
<feature type="compositionally biased region" description="Basic and acidic residues" evidence="1">
    <location>
        <begin position="254"/>
        <end position="266"/>
    </location>
</feature>
<feature type="non-terminal residue" evidence="2">
    <location>
        <position position="1"/>
    </location>
</feature>
<evidence type="ECO:0000256" key="1">
    <source>
        <dbReference type="SAM" id="MobiDB-lite"/>
    </source>
</evidence>
<feature type="region of interest" description="Disordered" evidence="1">
    <location>
        <begin position="51"/>
        <end position="107"/>
    </location>
</feature>